<evidence type="ECO:0000259" key="4">
    <source>
        <dbReference type="PROSITE" id="PS51112"/>
    </source>
</evidence>
<dbReference type="Gene3D" id="3.30.700.20">
    <property type="entry name" value="Hypothetical protein ph0010, domain 1"/>
    <property type="match status" value="1"/>
</dbReference>
<dbReference type="Gene3D" id="3.40.830.10">
    <property type="entry name" value="LigB-like"/>
    <property type="match status" value="1"/>
</dbReference>
<dbReference type="Gene3D" id="3.30.1490.150">
    <property type="entry name" value="Hypothetical protein ph0010, domain 2"/>
    <property type="match status" value="1"/>
</dbReference>
<dbReference type="NCBIfam" id="TIGR04336">
    <property type="entry name" value="AmmeMemoSam_B"/>
    <property type="match status" value="1"/>
</dbReference>
<dbReference type="InterPro" id="IPR002733">
    <property type="entry name" value="AMMECR1_domain"/>
</dbReference>
<dbReference type="PANTHER" id="PTHR11060">
    <property type="entry name" value="PROTEIN MEMO1"/>
    <property type="match status" value="1"/>
</dbReference>
<dbReference type="InterPro" id="IPR036071">
    <property type="entry name" value="AMMECR1_dom_sf"/>
</dbReference>
<evidence type="ECO:0000313" key="5">
    <source>
        <dbReference type="EMBL" id="OSQ48071.1"/>
    </source>
</evidence>
<sequence>MTLIRPPAIAGTFYPAAPDQLQSEIDGLIHAAVEAETKGDAPIPKAIIVPHAGLMFSGAIAGLGFATVRALKGIVKRIVIIGPAHRMAFQGIALAKADGFATPLGDLRCDLAALQTALALPQVQVLDDAHRMEHGLEIELPFIQRLFGEDADIGIVPLLVSRCAARQVHEVIEALWGGPETLIVISSDLSHFHDYDTAQRMDDHTRQMIERFDAESIDTNDACGALPVAGMLMSARKRSMRIKTLGMRNSGDVTGDKSRVVGYGAWAIYTGTEKMRDPNAAGNASASTGDPAGGTGGSTGKSTGGGFVGATEQLLTDQGAAMIDLARRSILHGIAHGRPLEVDPSTVSPALLAQGACFVTLKKAGQLRGCIGSVMAHRDLANDICINAFKAGFGDPRFPQLQENELNDDLELSISVLSPPRDFPFENEADLIAKLTPFEDGIILSDGNRRGLFLPQVWEQLPEPAAFLAHLKRKAGLSMDYWSDHMRAQRFVTRGISGTDIAPTGFWNT</sequence>
<evidence type="ECO:0000313" key="6">
    <source>
        <dbReference type="Proteomes" id="UP000193396"/>
    </source>
</evidence>
<comment type="similarity">
    <text evidence="1 2">Belongs to the MEMO1 family.</text>
</comment>
<comment type="caution">
    <text evidence="5">The sequence shown here is derived from an EMBL/GenBank/DDBJ whole genome shotgun (WGS) entry which is preliminary data.</text>
</comment>
<organism evidence="5 6">
    <name type="scientific">Thalassospira alkalitolerans</name>
    <dbReference type="NCBI Taxonomy" id="1293890"/>
    <lineage>
        <taxon>Bacteria</taxon>
        <taxon>Pseudomonadati</taxon>
        <taxon>Pseudomonadota</taxon>
        <taxon>Alphaproteobacteria</taxon>
        <taxon>Rhodospirillales</taxon>
        <taxon>Thalassospiraceae</taxon>
        <taxon>Thalassospira</taxon>
    </lineage>
</organism>
<dbReference type="InterPro" id="IPR027485">
    <property type="entry name" value="AMMECR1_N"/>
</dbReference>
<keyword evidence="5" id="KW-0223">Dioxygenase</keyword>
<dbReference type="SUPFAM" id="SSF143447">
    <property type="entry name" value="AMMECR1-like"/>
    <property type="match status" value="1"/>
</dbReference>
<dbReference type="STRING" id="1293890.TALK_10810"/>
<evidence type="ECO:0000256" key="3">
    <source>
        <dbReference type="SAM" id="MobiDB-lite"/>
    </source>
</evidence>
<dbReference type="Pfam" id="PF01875">
    <property type="entry name" value="Memo"/>
    <property type="match status" value="1"/>
</dbReference>
<accession>A0A1Y2LDG6</accession>
<dbReference type="HAMAP" id="MF_00055">
    <property type="entry name" value="MEMO1"/>
    <property type="match status" value="1"/>
</dbReference>
<dbReference type="NCBIfam" id="TIGR04335">
    <property type="entry name" value="AmmeMemoSam_A"/>
    <property type="match status" value="1"/>
</dbReference>
<dbReference type="InterPro" id="IPR027623">
    <property type="entry name" value="AmmeMemoSam_A"/>
</dbReference>
<keyword evidence="5" id="KW-0560">Oxidoreductase</keyword>
<dbReference type="PANTHER" id="PTHR11060:SF0">
    <property type="entry name" value="PROTEIN MEMO1"/>
    <property type="match status" value="1"/>
</dbReference>
<gene>
    <name evidence="5" type="ORF">TALK_10810</name>
</gene>
<dbReference type="RefSeq" id="WP_085618684.1">
    <property type="nucleotide sequence ID" value="NZ_JFKB01000006.1"/>
</dbReference>
<proteinExistence type="inferred from homology"/>
<evidence type="ECO:0000256" key="1">
    <source>
        <dbReference type="ARBA" id="ARBA00006315"/>
    </source>
</evidence>
<keyword evidence="6" id="KW-1185">Reference proteome</keyword>
<dbReference type="AlphaFoldDB" id="A0A1Y2LDG6"/>
<protein>
    <recommendedName>
        <fullName evidence="2">MEMO1 family protein TALK_10810</fullName>
    </recommendedName>
</protein>
<dbReference type="PROSITE" id="PS51112">
    <property type="entry name" value="AMMECR1"/>
    <property type="match status" value="1"/>
</dbReference>
<dbReference type="Proteomes" id="UP000193396">
    <property type="component" value="Unassembled WGS sequence"/>
</dbReference>
<dbReference type="EMBL" id="JFKB01000006">
    <property type="protein sequence ID" value="OSQ48071.1"/>
    <property type="molecule type" value="Genomic_DNA"/>
</dbReference>
<feature type="domain" description="AMMECR1" evidence="4">
    <location>
        <begin position="317"/>
        <end position="507"/>
    </location>
</feature>
<name>A0A1Y2LDG6_9PROT</name>
<evidence type="ECO:0000256" key="2">
    <source>
        <dbReference type="HAMAP-Rule" id="MF_00055"/>
    </source>
</evidence>
<reference evidence="5 6" key="1">
    <citation type="submission" date="2014-03" db="EMBL/GenBank/DDBJ databases">
        <title>The draft genome sequence of Thalassospira alkalitolerans JCM 18968.</title>
        <authorList>
            <person name="Lai Q."/>
            <person name="Shao Z."/>
        </authorList>
    </citation>
    <scope>NUCLEOTIDE SEQUENCE [LARGE SCALE GENOMIC DNA]</scope>
    <source>
        <strain evidence="5 6">JCM 18968</strain>
    </source>
</reference>
<feature type="region of interest" description="Disordered" evidence="3">
    <location>
        <begin position="277"/>
        <end position="305"/>
    </location>
</feature>
<dbReference type="OrthoDB" id="9782820at2"/>
<dbReference type="InterPro" id="IPR002737">
    <property type="entry name" value="MEMO1_fam"/>
</dbReference>
<dbReference type="GO" id="GO:0051213">
    <property type="term" value="F:dioxygenase activity"/>
    <property type="evidence" value="ECO:0007669"/>
    <property type="project" value="UniProtKB-KW"/>
</dbReference>
<feature type="compositionally biased region" description="Gly residues" evidence="3">
    <location>
        <begin position="291"/>
        <end position="305"/>
    </location>
</feature>
<dbReference type="Pfam" id="PF01871">
    <property type="entry name" value="AMMECR1"/>
    <property type="match status" value="1"/>
</dbReference>
<dbReference type="CDD" id="cd07361">
    <property type="entry name" value="MEMO_like"/>
    <property type="match status" value="1"/>
</dbReference>